<keyword evidence="6" id="KW-0449">Lipoprotein</keyword>
<dbReference type="GO" id="GO:0042783">
    <property type="term" value="P:symbiont-mediated evasion of host immune response"/>
    <property type="evidence" value="ECO:0007669"/>
    <property type="project" value="InterPro"/>
</dbReference>
<dbReference type="AlphaFoldDB" id="M4SV91"/>
<evidence type="ECO:0000256" key="4">
    <source>
        <dbReference type="ARBA" id="ARBA00023136"/>
    </source>
</evidence>
<reference evidence="10" key="2">
    <citation type="journal article" date="2014" name="Mol. Biochem. Parasitol.">
        <title>Capturing the variant surface glycoprotein repertoire (the VSGnome) of Trypanosoma brucei Lister 427.</title>
        <authorList>
            <person name="Cross G.A."/>
            <person name="Kim H.S."/>
            <person name="Wickstead B."/>
        </authorList>
    </citation>
    <scope>NUCLEOTIDE SEQUENCE</scope>
    <source>
        <strain evidence="10">Lister 427</strain>
    </source>
</reference>
<dbReference type="GO" id="GO:0098552">
    <property type="term" value="C:side of membrane"/>
    <property type="evidence" value="ECO:0007669"/>
    <property type="project" value="UniProtKB-KW"/>
</dbReference>
<dbReference type="Gene3D" id="1.10.470.10">
    <property type="entry name" value="Variant Surface Glycoprotein, subunit A, domain 2"/>
    <property type="match status" value="1"/>
</dbReference>
<reference evidence="10" key="1">
    <citation type="submission" date="2013-02" db="EMBL/GenBank/DDBJ databases">
        <authorList>
            <person name="Cross G.A.M."/>
            <person name="Kim H.-S."/>
            <person name="Wickstead B."/>
        </authorList>
    </citation>
    <scope>NUCLEOTIDE SEQUENCE</scope>
    <source>
        <strain evidence="10">Lister 427</strain>
    </source>
</reference>
<feature type="chain" id="PRO_5004057384" evidence="8">
    <location>
        <begin position="22"/>
        <end position="484"/>
    </location>
</feature>
<evidence type="ECO:0000256" key="2">
    <source>
        <dbReference type="ARBA" id="ARBA00022475"/>
    </source>
</evidence>
<evidence type="ECO:0000256" key="1">
    <source>
        <dbReference type="ARBA" id="ARBA00004609"/>
    </source>
</evidence>
<keyword evidence="4" id="KW-0472">Membrane</keyword>
<feature type="region of interest" description="Disordered" evidence="7">
    <location>
        <begin position="442"/>
        <end position="467"/>
    </location>
</feature>
<evidence type="ECO:0000313" key="10">
    <source>
        <dbReference type="EMBL" id="AGH59924.1"/>
    </source>
</evidence>
<protein>
    <submittedName>
        <fullName evidence="10">Variant surface glycoprotein 754</fullName>
    </submittedName>
</protein>
<accession>M4SV91</accession>
<evidence type="ECO:0000256" key="7">
    <source>
        <dbReference type="SAM" id="MobiDB-lite"/>
    </source>
</evidence>
<dbReference type="Pfam" id="PF00913">
    <property type="entry name" value="Trypan_glycop"/>
    <property type="match status" value="1"/>
</dbReference>
<evidence type="ECO:0000256" key="3">
    <source>
        <dbReference type="ARBA" id="ARBA00022622"/>
    </source>
</evidence>
<dbReference type="InterPro" id="IPR001812">
    <property type="entry name" value="Trypano_VSG_A_N_dom"/>
</dbReference>
<dbReference type="EMBL" id="KC612493">
    <property type="protein sequence ID" value="AGH59924.1"/>
    <property type="molecule type" value="Genomic_DNA"/>
</dbReference>
<dbReference type="VEuPathDB" id="TriTrypDB:Tb1125.11.17140"/>
<keyword evidence="8" id="KW-0732">Signal</keyword>
<dbReference type="GO" id="GO:0005886">
    <property type="term" value="C:plasma membrane"/>
    <property type="evidence" value="ECO:0007669"/>
    <property type="project" value="UniProtKB-SubCell"/>
</dbReference>
<evidence type="ECO:0000256" key="8">
    <source>
        <dbReference type="SAM" id="SignalP"/>
    </source>
</evidence>
<keyword evidence="5" id="KW-0325">Glycoprotein</keyword>
<evidence type="ECO:0000259" key="9">
    <source>
        <dbReference type="Pfam" id="PF00913"/>
    </source>
</evidence>
<dbReference type="Gene3D" id="3.30.1680.40">
    <property type="match status" value="1"/>
</dbReference>
<dbReference type="VEuPathDB" id="TriTrypDB:Tb427_000328000"/>
<comment type="subcellular location">
    <subcellularLocation>
        <location evidence="1">Cell membrane</location>
        <topology evidence="1">Lipid-anchor</topology>
        <topology evidence="1">GPI-anchor</topology>
    </subcellularLocation>
</comment>
<keyword evidence="2" id="KW-1003">Cell membrane</keyword>
<name>M4SV91_9TRYP</name>
<dbReference type="Gene3D" id="3.90.150.10">
    <property type="entry name" value="Variant Surface Glycoprotein, subunit A domain 1"/>
    <property type="match status" value="1"/>
</dbReference>
<dbReference type="VEuPathDB" id="TriTrypDB:Tb927.9.16500"/>
<sequence>MLSFVSFLLFILQTLFQPAAARTSKRAVMASNFKDLCTLAGQLKVAHTYAYAKLSTAKEFLSELQKLHDQAAVAAQATKDVTDSKLFQAVALAIREMIDTQAKQLPKLAAKGLTLALRAGLVAGRTTEFMSLLSQFSHTPGANGGCILTTDTGASTGTWTGLQENLQGCDNTKVADLASTSNGQRPEINFKAVQAKSDIQDPTTFTVTGCTMLGDPDTEADLPGGLAAKADTLYYAAGAIKITGTPAIQIQGMTDLGSSTGQDRFKEAEEALTALDGEETTEARNAAEKIHEKLLSDDLFLQAAATIISNSSKTGAQVKADNALMAAIKARIGDTPAKFKDPFLKNMQATATPKIPTWGISFTGNKLSGMDTTDQASRLLQYYNSQPRAEADTSACQPQSVPSKDGAANQKICDEFHDKPKECPDKTCTYDTNANKWNPIKPVEGTPTVSGEGTGEVKKCKGKPEQDCGDGCKWDGKNAKIPLF</sequence>
<organism evidence="10">
    <name type="scientific">Trypanosoma brucei</name>
    <dbReference type="NCBI Taxonomy" id="5691"/>
    <lineage>
        <taxon>Eukaryota</taxon>
        <taxon>Discoba</taxon>
        <taxon>Euglenozoa</taxon>
        <taxon>Kinetoplastea</taxon>
        <taxon>Metakinetoplastina</taxon>
        <taxon>Trypanosomatida</taxon>
        <taxon>Trypanosomatidae</taxon>
        <taxon>Trypanosoma</taxon>
    </lineage>
</organism>
<proteinExistence type="predicted"/>
<evidence type="ECO:0000256" key="5">
    <source>
        <dbReference type="ARBA" id="ARBA00023180"/>
    </source>
</evidence>
<evidence type="ECO:0000256" key="6">
    <source>
        <dbReference type="ARBA" id="ARBA00023288"/>
    </source>
</evidence>
<feature type="compositionally biased region" description="Basic and acidic residues" evidence="7">
    <location>
        <begin position="455"/>
        <end position="467"/>
    </location>
</feature>
<keyword evidence="3" id="KW-0336">GPI-anchor</keyword>
<feature type="domain" description="Trypanosome variant surface glycoprotein A-type N-terminal" evidence="9">
    <location>
        <begin position="9"/>
        <end position="383"/>
    </location>
</feature>
<dbReference type="SUPFAM" id="SSF58087">
    <property type="entry name" value="Variant surface glycoprotein (N-terminal domain)"/>
    <property type="match status" value="1"/>
</dbReference>
<feature type="signal peptide" evidence="8">
    <location>
        <begin position="1"/>
        <end position="21"/>
    </location>
</feature>